<feature type="region of interest" description="Disordered" evidence="1">
    <location>
        <begin position="546"/>
        <end position="646"/>
    </location>
</feature>
<feature type="transmembrane region" description="Helical" evidence="2">
    <location>
        <begin position="199"/>
        <end position="218"/>
    </location>
</feature>
<feature type="transmembrane region" description="Helical" evidence="2">
    <location>
        <begin position="351"/>
        <end position="373"/>
    </location>
</feature>
<feature type="transmembrane region" description="Helical" evidence="2">
    <location>
        <begin position="159"/>
        <end position="178"/>
    </location>
</feature>
<accession>A0A7S3PAK3</accession>
<evidence type="ECO:0000256" key="2">
    <source>
        <dbReference type="SAM" id="Phobius"/>
    </source>
</evidence>
<keyword evidence="2" id="KW-0472">Membrane</keyword>
<feature type="transmembrane region" description="Helical" evidence="2">
    <location>
        <begin position="130"/>
        <end position="153"/>
    </location>
</feature>
<dbReference type="EMBL" id="HBIN01002728">
    <property type="protein sequence ID" value="CAE0431492.1"/>
    <property type="molecule type" value="Transcribed_RNA"/>
</dbReference>
<dbReference type="AlphaFoldDB" id="A0A7S3PAK3"/>
<protein>
    <submittedName>
        <fullName evidence="3">Uncharacterized protein</fullName>
    </submittedName>
</protein>
<organism evidence="3">
    <name type="scientific">Aplanochytrium stocchinoi</name>
    <dbReference type="NCBI Taxonomy" id="215587"/>
    <lineage>
        <taxon>Eukaryota</taxon>
        <taxon>Sar</taxon>
        <taxon>Stramenopiles</taxon>
        <taxon>Bigyra</taxon>
        <taxon>Labyrinthulomycetes</taxon>
        <taxon>Thraustochytrida</taxon>
        <taxon>Thraustochytriidae</taxon>
        <taxon>Aplanochytrium</taxon>
    </lineage>
</organism>
<sequence length="646" mass="72274">MSDEIPDVVTPVAVETPIARSGTHTAKVLTGRSSCGVFQMGLFFFFLLLILAFNITGFTFCIRSDGCELKNLTKFEERYGDPGPAELFPIIFPMLFGLLWALTVWCCCLKWDRGCCMSNRATMYRDAYTYLFFSFYGIELMYFLGNILIFVFVSSQLPLFMFALGQASLVATLITHIYKFRIRHDDSYKGKMKRVSTTLFLLGIEDAIFLQIKVTAILQSDEAFIIVSICSTAFVMLLRITGFFRHCCCGSPVYNRDTYGAVANNVIVLQGDPDSGTTRILTDIPMEHLMDDALEGIKIKIRKEGYFSFFLFGVVPAVLGVVLLGLFVAALVLDRSSPGLRPDSVFEDDGFFFGIVGSSISLFFLSIMLYLCCHKMDRGCCLRDQNLFVAARKRKMVFSTRSLEIADFLSDVGSVVIIFKDYPEKWQILMVVSLVSSAVLNLAYFRWVQKDVSYQGKKKEIALSLCLLSAEDFIMVPINIGYFIFVTEAVEAVEYWAVGIASLVGLILLFVRIGRTVTHLLFGAPVYTGDALEDIEASTARRARNVSSTAEISRISSPRTSNHRTSNHRGRFESDNPRYSNGSQQNDSHNSHPLNHRGRFESDNARYSNGSQQADHHSSVASRHSSARSADDRDSAPVEDVLARAI</sequence>
<keyword evidence="2" id="KW-1133">Transmembrane helix</keyword>
<reference evidence="3" key="1">
    <citation type="submission" date="2021-01" db="EMBL/GenBank/DDBJ databases">
        <authorList>
            <person name="Corre E."/>
            <person name="Pelletier E."/>
            <person name="Niang G."/>
            <person name="Scheremetjew M."/>
            <person name="Finn R."/>
            <person name="Kale V."/>
            <person name="Holt S."/>
            <person name="Cochrane G."/>
            <person name="Meng A."/>
            <person name="Brown T."/>
            <person name="Cohen L."/>
        </authorList>
    </citation>
    <scope>NUCLEOTIDE SEQUENCE</scope>
    <source>
        <strain evidence="3">GSBS06</strain>
    </source>
</reference>
<feature type="transmembrane region" description="Helical" evidence="2">
    <location>
        <begin position="87"/>
        <end position="109"/>
    </location>
</feature>
<feature type="transmembrane region" description="Helical" evidence="2">
    <location>
        <begin position="306"/>
        <end position="331"/>
    </location>
</feature>
<name>A0A7S3PAK3_9STRA</name>
<feature type="transmembrane region" description="Helical" evidence="2">
    <location>
        <begin position="42"/>
        <end position="62"/>
    </location>
</feature>
<feature type="transmembrane region" description="Helical" evidence="2">
    <location>
        <begin position="224"/>
        <end position="244"/>
    </location>
</feature>
<feature type="transmembrane region" description="Helical" evidence="2">
    <location>
        <begin position="465"/>
        <end position="486"/>
    </location>
</feature>
<feature type="transmembrane region" description="Helical" evidence="2">
    <location>
        <begin position="492"/>
        <end position="511"/>
    </location>
</feature>
<proteinExistence type="predicted"/>
<keyword evidence="2" id="KW-0812">Transmembrane</keyword>
<feature type="compositionally biased region" description="Polar residues" evidence="1">
    <location>
        <begin position="577"/>
        <end position="593"/>
    </location>
</feature>
<feature type="compositionally biased region" description="Low complexity" evidence="1">
    <location>
        <begin position="619"/>
        <end position="628"/>
    </location>
</feature>
<feature type="compositionally biased region" description="Polar residues" evidence="1">
    <location>
        <begin position="546"/>
        <end position="560"/>
    </location>
</feature>
<gene>
    <name evidence="3" type="ORF">ASTO00021_LOCUS1829</name>
</gene>
<evidence type="ECO:0000256" key="1">
    <source>
        <dbReference type="SAM" id="MobiDB-lite"/>
    </source>
</evidence>
<evidence type="ECO:0000313" key="3">
    <source>
        <dbReference type="EMBL" id="CAE0431492.1"/>
    </source>
</evidence>
<feature type="transmembrane region" description="Helical" evidence="2">
    <location>
        <begin position="426"/>
        <end position="445"/>
    </location>
</feature>